<sequence>MKIAVVGAGGHIGSAVVREARERGHEVTAVARDASRRP</sequence>
<organism evidence="2 3">
    <name type="scientific">Streptosporangium roseum (strain ATCC 12428 / DSM 43021 / JCM 3005 / KCTC 9067 / NCIMB 10171 / NRRL 2505 / NI 9100)</name>
    <dbReference type="NCBI Taxonomy" id="479432"/>
    <lineage>
        <taxon>Bacteria</taxon>
        <taxon>Bacillati</taxon>
        <taxon>Actinomycetota</taxon>
        <taxon>Actinomycetes</taxon>
        <taxon>Streptosporangiales</taxon>
        <taxon>Streptosporangiaceae</taxon>
        <taxon>Streptosporangium</taxon>
    </lineage>
</organism>
<dbReference type="OrthoDB" id="3191258at2"/>
<dbReference type="InterPro" id="IPR036291">
    <property type="entry name" value="NAD(P)-bd_dom_sf"/>
</dbReference>
<dbReference type="Proteomes" id="UP000002029">
    <property type="component" value="Chromosome"/>
</dbReference>
<accession>D2BB49</accession>
<name>D2BB49_STRRD</name>
<proteinExistence type="predicted"/>
<feature type="domain" description="NmrA-like" evidence="1">
    <location>
        <begin position="2"/>
        <end position="34"/>
    </location>
</feature>
<dbReference type="RefSeq" id="WP_012895540.1">
    <property type="nucleotide sequence ID" value="NC_013595.1"/>
</dbReference>
<dbReference type="EMBL" id="CP001814">
    <property type="protein sequence ID" value="ACZ91813.1"/>
    <property type="molecule type" value="Genomic_DNA"/>
</dbReference>
<evidence type="ECO:0000313" key="3">
    <source>
        <dbReference type="Proteomes" id="UP000002029"/>
    </source>
</evidence>
<dbReference type="STRING" id="479432.Sros_9194"/>
<evidence type="ECO:0000259" key="1">
    <source>
        <dbReference type="Pfam" id="PF05368"/>
    </source>
</evidence>
<dbReference type="SUPFAM" id="SSF51735">
    <property type="entry name" value="NAD(P)-binding Rossmann-fold domains"/>
    <property type="match status" value="1"/>
</dbReference>
<gene>
    <name evidence="2" type="ordered locus">Sros_9194</name>
</gene>
<evidence type="ECO:0000313" key="2">
    <source>
        <dbReference type="EMBL" id="ACZ91813.1"/>
    </source>
</evidence>
<dbReference type="HOGENOM" id="CLU_3333722_0_0_11"/>
<reference evidence="2 3" key="1">
    <citation type="journal article" date="2010" name="Stand. Genomic Sci.">
        <title>Complete genome sequence of Streptosporangium roseum type strain (NI 9100).</title>
        <authorList>
            <person name="Nolan M."/>
            <person name="Sikorski J."/>
            <person name="Jando M."/>
            <person name="Lucas S."/>
            <person name="Lapidus A."/>
            <person name="Glavina Del Rio T."/>
            <person name="Chen F."/>
            <person name="Tice H."/>
            <person name="Pitluck S."/>
            <person name="Cheng J.F."/>
            <person name="Chertkov O."/>
            <person name="Sims D."/>
            <person name="Meincke L."/>
            <person name="Brettin T."/>
            <person name="Han C."/>
            <person name="Detter J.C."/>
            <person name="Bruce D."/>
            <person name="Goodwin L."/>
            <person name="Land M."/>
            <person name="Hauser L."/>
            <person name="Chang Y.J."/>
            <person name="Jeffries C.D."/>
            <person name="Ivanova N."/>
            <person name="Mavromatis K."/>
            <person name="Mikhailova N."/>
            <person name="Chen A."/>
            <person name="Palaniappan K."/>
            <person name="Chain P."/>
            <person name="Rohde M."/>
            <person name="Goker M."/>
            <person name="Bristow J."/>
            <person name="Eisen J.A."/>
            <person name="Markowitz V."/>
            <person name="Hugenholtz P."/>
            <person name="Kyrpides N.C."/>
            <person name="Klenk H.P."/>
        </authorList>
    </citation>
    <scope>NUCLEOTIDE SEQUENCE [LARGE SCALE GENOMIC DNA]</scope>
    <source>
        <strain evidence="3">ATCC 12428 / DSM 43021 / JCM 3005 / NI 9100</strain>
    </source>
</reference>
<dbReference type="InterPro" id="IPR008030">
    <property type="entry name" value="NmrA-like"/>
</dbReference>
<dbReference type="eggNOG" id="COG2910">
    <property type="taxonomic scope" value="Bacteria"/>
</dbReference>
<dbReference type="Gene3D" id="3.40.50.720">
    <property type="entry name" value="NAD(P)-binding Rossmann-like Domain"/>
    <property type="match status" value="1"/>
</dbReference>
<keyword evidence="3" id="KW-1185">Reference proteome</keyword>
<dbReference type="AlphaFoldDB" id="D2BB49"/>
<dbReference type="Pfam" id="PF05368">
    <property type="entry name" value="NmrA"/>
    <property type="match status" value="1"/>
</dbReference>
<dbReference type="KEGG" id="sro:Sros_9194"/>
<protein>
    <submittedName>
        <fullName evidence="2">NAD-dependent epimerase/dehydratase</fullName>
    </submittedName>
</protein>